<dbReference type="EMBL" id="BOPH01000130">
    <property type="protein sequence ID" value="GIJ74172.1"/>
    <property type="molecule type" value="Genomic_DNA"/>
</dbReference>
<organism evidence="2 3">
    <name type="scientific">Virgisporangium ochraceum</name>
    <dbReference type="NCBI Taxonomy" id="65505"/>
    <lineage>
        <taxon>Bacteria</taxon>
        <taxon>Bacillati</taxon>
        <taxon>Actinomycetota</taxon>
        <taxon>Actinomycetes</taxon>
        <taxon>Micromonosporales</taxon>
        <taxon>Micromonosporaceae</taxon>
        <taxon>Virgisporangium</taxon>
    </lineage>
</organism>
<comment type="caution">
    <text evidence="2">The sequence shown here is derived from an EMBL/GenBank/DDBJ whole genome shotgun (WGS) entry which is preliminary data.</text>
</comment>
<evidence type="ECO:0000256" key="1">
    <source>
        <dbReference type="SAM" id="MobiDB-lite"/>
    </source>
</evidence>
<feature type="compositionally biased region" description="Acidic residues" evidence="1">
    <location>
        <begin position="527"/>
        <end position="537"/>
    </location>
</feature>
<dbReference type="Proteomes" id="UP000635606">
    <property type="component" value="Unassembled WGS sequence"/>
</dbReference>
<dbReference type="PANTHER" id="PTHR30121:SF6">
    <property type="entry name" value="SLR6007 PROTEIN"/>
    <property type="match status" value="1"/>
</dbReference>
<feature type="region of interest" description="Disordered" evidence="1">
    <location>
        <begin position="458"/>
        <end position="537"/>
    </location>
</feature>
<dbReference type="SUPFAM" id="SSF52540">
    <property type="entry name" value="P-loop containing nucleoside triphosphate hydrolases"/>
    <property type="match status" value="1"/>
</dbReference>
<evidence type="ECO:0000313" key="2">
    <source>
        <dbReference type="EMBL" id="GIJ74172.1"/>
    </source>
</evidence>
<dbReference type="Gene3D" id="3.40.50.300">
    <property type="entry name" value="P-loop containing nucleotide triphosphate hydrolases"/>
    <property type="match status" value="2"/>
</dbReference>
<reference evidence="2" key="1">
    <citation type="submission" date="2021-01" db="EMBL/GenBank/DDBJ databases">
        <title>Whole genome shotgun sequence of Virgisporangium ochraceum NBRC 16418.</title>
        <authorList>
            <person name="Komaki H."/>
            <person name="Tamura T."/>
        </authorList>
    </citation>
    <scope>NUCLEOTIDE SEQUENCE</scope>
    <source>
        <strain evidence="2">NBRC 16418</strain>
    </source>
</reference>
<accession>A0A8J4EJD4</accession>
<keyword evidence="3" id="KW-1185">Reference proteome</keyword>
<dbReference type="PANTHER" id="PTHR30121">
    <property type="entry name" value="UNCHARACTERIZED PROTEIN YJGR-RELATED"/>
    <property type="match status" value="1"/>
</dbReference>
<name>A0A8J4EJD4_9ACTN</name>
<protein>
    <recommendedName>
        <fullName evidence="4">Type IV secretion system coupling protein TraD DNA-binding domain-containing protein</fullName>
    </recommendedName>
</protein>
<evidence type="ECO:0008006" key="4">
    <source>
        <dbReference type="Google" id="ProtNLM"/>
    </source>
</evidence>
<dbReference type="InterPro" id="IPR027417">
    <property type="entry name" value="P-loop_NTPase"/>
</dbReference>
<proteinExistence type="predicted"/>
<feature type="compositionally biased region" description="Polar residues" evidence="1">
    <location>
        <begin position="478"/>
        <end position="491"/>
    </location>
</feature>
<dbReference type="CDD" id="cd01127">
    <property type="entry name" value="TrwB_TraG_TraD_VirD4"/>
    <property type="match status" value="1"/>
</dbReference>
<evidence type="ECO:0000313" key="3">
    <source>
        <dbReference type="Proteomes" id="UP000635606"/>
    </source>
</evidence>
<sequence>MDRVVTAEPSAATPRHATRLNIVPPQLRTGPGGKVIGTANAGRSVRVGISQTDCRHHIHVCGPTGTGKTSLLLRMILDDVNAGHGVAAFDPAKGDLIRDLLDRLPRSCGDRLVIVDPDETTAPPAMNLLDPAVHGGRPHDVAAAATSVMAKVWARWWGHRTADICYHGLLTLAHLPGSTLGQLPRLLSDQKWRTRRVAVVSERLGSWEATTLAEFWDGFNALPAGHRAGLTAPLLSRLRLVLAHPLATALFGVPATTFRFADILDGGVLLCRLPKGVIGEDGTRLIGSLLLAGLWQATAARARIPEKDRLDCAVYLDECHNFLHLPIGIDDALAEARGLHTSFVLAHQYLGQLSSGMAEAIDANARNKVYFALAPKDAVDQAHHVRPWLNDGDLIRLGGFEVVLRPVAGGRIVAPVTADTLAPPGPVPGRADALRKAAQANTGLETKARRRLLGDAAAISEDESGAGEPALDHAATGRQRSNFDLTANTRGEGSHENPQEASHIWSPSGEHPGQHAPTGAAFPQVGAEEEDWWNGTD</sequence>
<gene>
    <name evidence="2" type="ORF">Voc01_090890</name>
</gene>
<dbReference type="AlphaFoldDB" id="A0A8J4EJD4"/>
<dbReference type="InterPro" id="IPR051162">
    <property type="entry name" value="T4SS_component"/>
</dbReference>